<keyword evidence="1" id="KW-0472">Membrane</keyword>
<keyword evidence="3" id="KW-1185">Reference proteome</keyword>
<organism evidence="2 3">
    <name type="scientific">Gemmiger gallinarum</name>
    <dbReference type="NCBI Taxonomy" id="2779354"/>
    <lineage>
        <taxon>Bacteria</taxon>
        <taxon>Bacillati</taxon>
        <taxon>Bacillota</taxon>
        <taxon>Clostridia</taxon>
        <taxon>Eubacteriales</taxon>
        <taxon>Gemmiger</taxon>
    </lineage>
</organism>
<reference evidence="2 3" key="1">
    <citation type="submission" date="2020-10" db="EMBL/GenBank/DDBJ databases">
        <title>ChiBAC.</title>
        <authorList>
            <person name="Zenner C."/>
            <person name="Hitch T.C.A."/>
            <person name="Clavel T."/>
        </authorList>
    </citation>
    <scope>NUCLEOTIDE SEQUENCE [LARGE SCALE GENOMIC DNA]</scope>
    <source>
        <strain evidence="2 3">DSM 109015</strain>
    </source>
</reference>
<feature type="transmembrane region" description="Helical" evidence="1">
    <location>
        <begin position="39"/>
        <end position="60"/>
    </location>
</feature>
<keyword evidence="1" id="KW-1133">Transmembrane helix</keyword>
<proteinExistence type="predicted"/>
<feature type="transmembrane region" description="Helical" evidence="1">
    <location>
        <begin position="364"/>
        <end position="389"/>
    </location>
</feature>
<dbReference type="Pfam" id="PF13687">
    <property type="entry name" value="DUF4153"/>
    <property type="match status" value="1"/>
</dbReference>
<accession>A0ABR9R5A2</accession>
<dbReference type="InterPro" id="IPR025291">
    <property type="entry name" value="DUF4153"/>
</dbReference>
<evidence type="ECO:0000313" key="3">
    <source>
        <dbReference type="Proteomes" id="UP000768567"/>
    </source>
</evidence>
<name>A0ABR9R5A2_9FIRM</name>
<feature type="transmembrane region" description="Helical" evidence="1">
    <location>
        <begin position="233"/>
        <end position="256"/>
    </location>
</feature>
<dbReference type="Proteomes" id="UP000768567">
    <property type="component" value="Unassembled WGS sequence"/>
</dbReference>
<dbReference type="RefSeq" id="WP_193502407.1">
    <property type="nucleotide sequence ID" value="NZ_JADCKC010000003.1"/>
</dbReference>
<gene>
    <name evidence="2" type="ORF">INF35_11080</name>
</gene>
<feature type="transmembrane region" description="Helical" evidence="1">
    <location>
        <begin position="288"/>
        <end position="310"/>
    </location>
</feature>
<dbReference type="EMBL" id="JADCKC010000003">
    <property type="protein sequence ID" value="MBE5038329.1"/>
    <property type="molecule type" value="Genomic_DNA"/>
</dbReference>
<evidence type="ECO:0000256" key="1">
    <source>
        <dbReference type="SAM" id="Phobius"/>
    </source>
</evidence>
<feature type="transmembrane region" description="Helical" evidence="1">
    <location>
        <begin position="401"/>
        <end position="418"/>
    </location>
</feature>
<comment type="caution">
    <text evidence="2">The sequence shown here is derived from an EMBL/GenBank/DDBJ whole genome shotgun (WGS) entry which is preliminary data.</text>
</comment>
<keyword evidence="1" id="KW-0812">Transmembrane</keyword>
<sequence>MDSMPKEGAPRPLYSSAPDYTENFPPALKPAEKWTPPKGFVTAAVFSYLPAYFYTRYVLFSPDYRWSMLAFAVVYLIEVELLCRIHKRPDSAESTFWMVCWLVQSAAMMVFDAHAGTLYGLQWLAWHATAVYWTVCRSGMLCAGQSGLWTPFDLLMGVTVLPWRDFLLRARTLAHGGAGLLHRAGANSRKALGGLFSAAVAAAVCIFAWGQLAGVDATFARLGEGVFQWLHNLLALDTVMVFILSLPVGAWLFGLIGGSLSHTRPPFPEKTLNAGLAALPRLPVSTGYLVPGALCAVYALFFGVQAVEFLSAAGQGLSAQAASDFAVTGFWELCRILLLDFVVLAVLRLFGARPLRQAGSQRRLMTVFCVFGFLFAALAASKLGAYILLYGPTPQRVLSGWFLAVLLVWCGLAVLWLFRQIPAARMAVLVLAGSFSMLCCADIESFCLQQNIDRWQTGTIQTVDEDLFYTCGVPYNDRVSRYAVSALNEAGWFTGRSASEIGEIYYDLSGCTAGTCYLDLPDGRLALHFSDNVCTGTQVVPEE</sequence>
<evidence type="ECO:0000313" key="2">
    <source>
        <dbReference type="EMBL" id="MBE5038329.1"/>
    </source>
</evidence>
<feature type="transmembrane region" description="Helical" evidence="1">
    <location>
        <begin position="191"/>
        <end position="213"/>
    </location>
</feature>
<protein>
    <submittedName>
        <fullName evidence="2">DUF4173 domain-containing protein</fullName>
    </submittedName>
</protein>
<feature type="transmembrane region" description="Helical" evidence="1">
    <location>
        <begin position="330"/>
        <end position="352"/>
    </location>
</feature>